<feature type="region of interest" description="Disordered" evidence="1">
    <location>
        <begin position="91"/>
        <end position="124"/>
    </location>
</feature>
<dbReference type="PANTHER" id="PTHR31369:SF3">
    <property type="entry name" value="INTRINSICALLY DISORDERED PROTEIN, CLASS B"/>
    <property type="match status" value="1"/>
</dbReference>
<dbReference type="Proteomes" id="UP000887575">
    <property type="component" value="Unassembled WGS sequence"/>
</dbReference>
<feature type="chain" id="PRO_5041951858" evidence="2">
    <location>
        <begin position="23"/>
        <end position="144"/>
    </location>
</feature>
<sequence length="144" mass="15822">MALQHLKTAAFLATVFTIFYLAQEPPKLPSQIPLLSTHSLMDPVVMEQGQCCCCRPCCCGCGCGCCGCGGGRKRRALQNLKIKLADQQEKERREGLPKIGTDLASVEENKEVEKPETTDIQLPDPVYNLGKEELAVTQKKTLLN</sequence>
<evidence type="ECO:0000256" key="1">
    <source>
        <dbReference type="SAM" id="MobiDB-lite"/>
    </source>
</evidence>
<dbReference type="PANTHER" id="PTHR31369">
    <property type="entry name" value="PROTEIN CBG02325-RELATED"/>
    <property type="match status" value="1"/>
</dbReference>
<feature type="signal peptide" evidence="2">
    <location>
        <begin position="1"/>
        <end position="22"/>
    </location>
</feature>
<keyword evidence="3" id="KW-1185">Reference proteome</keyword>
<keyword evidence="2" id="KW-0732">Signal</keyword>
<evidence type="ECO:0000313" key="3">
    <source>
        <dbReference type="Proteomes" id="UP000887575"/>
    </source>
</evidence>
<organism evidence="3 4">
    <name type="scientific">Mesorhabditis belari</name>
    <dbReference type="NCBI Taxonomy" id="2138241"/>
    <lineage>
        <taxon>Eukaryota</taxon>
        <taxon>Metazoa</taxon>
        <taxon>Ecdysozoa</taxon>
        <taxon>Nematoda</taxon>
        <taxon>Chromadorea</taxon>
        <taxon>Rhabditida</taxon>
        <taxon>Rhabditina</taxon>
        <taxon>Rhabditomorpha</taxon>
        <taxon>Rhabditoidea</taxon>
        <taxon>Rhabditidae</taxon>
        <taxon>Mesorhabditinae</taxon>
        <taxon>Mesorhabditis</taxon>
    </lineage>
</organism>
<proteinExistence type="predicted"/>
<reference evidence="4" key="1">
    <citation type="submission" date="2024-02" db="UniProtKB">
        <authorList>
            <consortium name="WormBaseParasite"/>
        </authorList>
    </citation>
    <scope>IDENTIFICATION</scope>
</reference>
<feature type="compositionally biased region" description="Basic and acidic residues" evidence="1">
    <location>
        <begin position="107"/>
        <end position="117"/>
    </location>
</feature>
<accession>A0AAF3FN54</accession>
<protein>
    <submittedName>
        <fullName evidence="4">Uncharacterized protein</fullName>
    </submittedName>
</protein>
<name>A0AAF3FN54_9BILA</name>
<dbReference type="AlphaFoldDB" id="A0AAF3FN54"/>
<evidence type="ECO:0000313" key="4">
    <source>
        <dbReference type="WBParaSite" id="MBELARI_LOCUS8370"/>
    </source>
</evidence>
<dbReference type="WBParaSite" id="MBELARI_LOCUS8370">
    <property type="protein sequence ID" value="MBELARI_LOCUS8370"/>
    <property type="gene ID" value="MBELARI_LOCUS8370"/>
</dbReference>
<evidence type="ECO:0000256" key="2">
    <source>
        <dbReference type="SAM" id="SignalP"/>
    </source>
</evidence>